<comment type="catalytic activity">
    <reaction evidence="1">
        <text>ATP + protein L-histidine = ADP + protein N-phospho-L-histidine.</text>
        <dbReference type="EC" id="2.7.13.3"/>
    </reaction>
</comment>
<dbReference type="CDD" id="cd00082">
    <property type="entry name" value="HisKA"/>
    <property type="match status" value="1"/>
</dbReference>
<keyword evidence="8" id="KW-1133">Transmembrane helix</keyword>
<keyword evidence="4" id="KW-0808">Transferase</keyword>
<dbReference type="EC" id="2.7.13.3" evidence="2"/>
<dbReference type="InterPro" id="IPR003661">
    <property type="entry name" value="HisK_dim/P_dom"/>
</dbReference>
<dbReference type="Pfam" id="PF00512">
    <property type="entry name" value="HisKA"/>
    <property type="match status" value="1"/>
</dbReference>
<dbReference type="SUPFAM" id="SSF55781">
    <property type="entry name" value="GAF domain-like"/>
    <property type="match status" value="1"/>
</dbReference>
<feature type="transmembrane region" description="Helical" evidence="8">
    <location>
        <begin position="12"/>
        <end position="33"/>
    </location>
</feature>
<keyword evidence="7" id="KW-0175">Coiled coil</keyword>
<keyword evidence="5" id="KW-0418">Kinase</keyword>
<dbReference type="InterPro" id="IPR050351">
    <property type="entry name" value="BphY/WalK/GraS-like"/>
</dbReference>
<dbReference type="RefSeq" id="WP_190957601.1">
    <property type="nucleotide sequence ID" value="NZ_JACJTU010000026.1"/>
</dbReference>
<dbReference type="InterPro" id="IPR005467">
    <property type="entry name" value="His_kinase_dom"/>
</dbReference>
<dbReference type="InterPro" id="IPR003594">
    <property type="entry name" value="HATPase_dom"/>
</dbReference>
<evidence type="ECO:0000256" key="8">
    <source>
        <dbReference type="SAM" id="Phobius"/>
    </source>
</evidence>
<dbReference type="EMBL" id="JACJTU010000026">
    <property type="protein sequence ID" value="MBD2737000.1"/>
    <property type="molecule type" value="Genomic_DNA"/>
</dbReference>
<evidence type="ECO:0000256" key="3">
    <source>
        <dbReference type="ARBA" id="ARBA00022553"/>
    </source>
</evidence>
<dbReference type="InterPro" id="IPR036097">
    <property type="entry name" value="HisK_dim/P_sf"/>
</dbReference>
<accession>A0ABR8KBU2</accession>
<dbReference type="InterPro" id="IPR029016">
    <property type="entry name" value="GAF-like_dom_sf"/>
</dbReference>
<evidence type="ECO:0000259" key="9">
    <source>
        <dbReference type="PROSITE" id="PS50109"/>
    </source>
</evidence>
<dbReference type="InterPro" id="IPR036890">
    <property type="entry name" value="HATPase_C_sf"/>
</dbReference>
<reference evidence="10 11" key="1">
    <citation type="journal article" date="2020" name="ISME J.">
        <title>Comparative genomics reveals insights into cyanobacterial evolution and habitat adaptation.</title>
        <authorList>
            <person name="Chen M.Y."/>
            <person name="Teng W.K."/>
            <person name="Zhao L."/>
            <person name="Hu C.X."/>
            <person name="Zhou Y.K."/>
            <person name="Han B.P."/>
            <person name="Song L.R."/>
            <person name="Shu W.S."/>
        </authorList>
    </citation>
    <scope>NUCLEOTIDE SEQUENCE [LARGE SCALE GENOMIC DNA]</scope>
    <source>
        <strain evidence="10 11">FACHB-159</strain>
    </source>
</reference>
<keyword evidence="8" id="KW-0812">Transmembrane</keyword>
<dbReference type="Gene3D" id="1.10.287.130">
    <property type="match status" value="1"/>
</dbReference>
<dbReference type="Gene3D" id="3.30.565.10">
    <property type="entry name" value="Histidine kinase-like ATPase, C-terminal domain"/>
    <property type="match status" value="1"/>
</dbReference>
<feature type="coiled-coil region" evidence="7">
    <location>
        <begin position="210"/>
        <end position="237"/>
    </location>
</feature>
<keyword evidence="6" id="KW-0902">Two-component regulatory system</keyword>
<evidence type="ECO:0000256" key="1">
    <source>
        <dbReference type="ARBA" id="ARBA00000085"/>
    </source>
</evidence>
<keyword evidence="3" id="KW-0597">Phosphoprotein</keyword>
<dbReference type="CDD" id="cd19410">
    <property type="entry name" value="HK9-like_sensor"/>
    <property type="match status" value="1"/>
</dbReference>
<dbReference type="SMART" id="SM00065">
    <property type="entry name" value="GAF"/>
    <property type="match status" value="1"/>
</dbReference>
<dbReference type="Pfam" id="PF02518">
    <property type="entry name" value="HATPase_c"/>
    <property type="match status" value="1"/>
</dbReference>
<evidence type="ECO:0000256" key="6">
    <source>
        <dbReference type="ARBA" id="ARBA00023012"/>
    </source>
</evidence>
<evidence type="ECO:0000313" key="10">
    <source>
        <dbReference type="EMBL" id="MBD2737000.1"/>
    </source>
</evidence>
<comment type="caution">
    <text evidence="10">The sequence shown here is derived from an EMBL/GenBank/DDBJ whole genome shotgun (WGS) entry which is preliminary data.</text>
</comment>
<protein>
    <recommendedName>
        <fullName evidence="2">histidine kinase</fullName>
        <ecNumber evidence="2">2.7.13.3</ecNumber>
    </recommendedName>
</protein>
<dbReference type="SMART" id="SM00388">
    <property type="entry name" value="HisKA"/>
    <property type="match status" value="1"/>
</dbReference>
<dbReference type="SUPFAM" id="SSF47384">
    <property type="entry name" value="Homodimeric domain of signal transducing histidine kinase"/>
    <property type="match status" value="1"/>
</dbReference>
<dbReference type="SMART" id="SM00387">
    <property type="entry name" value="HATPase_c"/>
    <property type="match status" value="1"/>
</dbReference>
<dbReference type="Pfam" id="PF13185">
    <property type="entry name" value="GAF_2"/>
    <property type="match status" value="1"/>
</dbReference>
<evidence type="ECO:0000256" key="2">
    <source>
        <dbReference type="ARBA" id="ARBA00012438"/>
    </source>
</evidence>
<keyword evidence="8" id="KW-0472">Membrane</keyword>
<dbReference type="PROSITE" id="PS50109">
    <property type="entry name" value="HIS_KIN"/>
    <property type="match status" value="1"/>
</dbReference>
<proteinExistence type="predicted"/>
<sequence length="659" mass="74142">MLNIAQTIFRRKIFSTIGLPIILLLSLSGISIWQITRLLSVMNWVEHTDQVIAQAYLTQKLLVDLETGVRGYQLTGNREFLQHYQQSNSQINAAFDRLANLVSDNPTQTQRLRLLRVQQINWNRQISQVIARKERGETEPLAGFQLRKGIMDRIRNEIANFITTEEQLRTERTQAVQITTIQIIFTSVALAIVIGIFLGYFIWRQVLQVSQNYQTALTIAQQQAQQAQRAAQRLAALHNIDKAILRAESIESLINNALVKMREILPYQQAFVAVFDFEKSTSKIIAGSITDKELKPLIGTQLPLTDFAAKARELQNIRYIPDLATAESCPPILVKLRSQGICCSLCIPMFVEERLFGEMNLSTTVVDAFDEEAHSIASEVTAQLAIAIQQSLLREQIQSYANELEERVAERTAQLQETNQELEAFTYTISHDLRAPLRTMQGFAQALQEDYTDKLDSVGQEYIQYITEGALQMDTLIADLLAYSRLSRAQIEMQKVDLTGVVEEALKQISTELQQQQAQVTVAKPLPLVIAHRSTLVQVVVNLLSNAMKFVQPGIQPTIQIYAEEQQNWIQLSVLDNGIGIAPEHQERIFRVFERLHGVETYPGTGIGLAIVRKGVERMNGRAGVESQLGAGSRFWIALPKAVPHSNDSDDASTPHSDN</sequence>
<gene>
    <name evidence="10" type="ORF">H6H03_24465</name>
</gene>
<dbReference type="PANTHER" id="PTHR42878:SF15">
    <property type="entry name" value="BACTERIOPHYTOCHROME"/>
    <property type="match status" value="1"/>
</dbReference>
<dbReference type="Gene3D" id="3.30.450.40">
    <property type="match status" value="1"/>
</dbReference>
<dbReference type="PRINTS" id="PR00344">
    <property type="entry name" value="BCTRLSENSOR"/>
</dbReference>
<dbReference type="Proteomes" id="UP000637383">
    <property type="component" value="Unassembled WGS sequence"/>
</dbReference>
<keyword evidence="11" id="KW-1185">Reference proteome</keyword>
<evidence type="ECO:0000256" key="4">
    <source>
        <dbReference type="ARBA" id="ARBA00022679"/>
    </source>
</evidence>
<dbReference type="InterPro" id="IPR004358">
    <property type="entry name" value="Sig_transdc_His_kin-like_C"/>
</dbReference>
<evidence type="ECO:0000256" key="7">
    <source>
        <dbReference type="SAM" id="Coils"/>
    </source>
</evidence>
<feature type="transmembrane region" description="Helical" evidence="8">
    <location>
        <begin position="183"/>
        <end position="203"/>
    </location>
</feature>
<dbReference type="SUPFAM" id="SSF55874">
    <property type="entry name" value="ATPase domain of HSP90 chaperone/DNA topoisomerase II/histidine kinase"/>
    <property type="match status" value="1"/>
</dbReference>
<feature type="domain" description="Histidine kinase" evidence="9">
    <location>
        <begin position="428"/>
        <end position="643"/>
    </location>
</feature>
<dbReference type="PANTHER" id="PTHR42878">
    <property type="entry name" value="TWO-COMPONENT HISTIDINE KINASE"/>
    <property type="match status" value="1"/>
</dbReference>
<dbReference type="InterPro" id="IPR003018">
    <property type="entry name" value="GAF"/>
</dbReference>
<dbReference type="InterPro" id="IPR007891">
    <property type="entry name" value="CHASE3"/>
</dbReference>
<dbReference type="Pfam" id="PF05227">
    <property type="entry name" value="CHASE3"/>
    <property type="match status" value="1"/>
</dbReference>
<evidence type="ECO:0000256" key="5">
    <source>
        <dbReference type="ARBA" id="ARBA00022777"/>
    </source>
</evidence>
<evidence type="ECO:0000313" key="11">
    <source>
        <dbReference type="Proteomes" id="UP000637383"/>
    </source>
</evidence>
<organism evidence="10 11">
    <name type="scientific">Nostoc paludosum FACHB-159</name>
    <dbReference type="NCBI Taxonomy" id="2692908"/>
    <lineage>
        <taxon>Bacteria</taxon>
        <taxon>Bacillati</taxon>
        <taxon>Cyanobacteriota</taxon>
        <taxon>Cyanophyceae</taxon>
        <taxon>Nostocales</taxon>
        <taxon>Nostocaceae</taxon>
        <taxon>Nostoc</taxon>
    </lineage>
</organism>
<name>A0ABR8KBU2_9NOSO</name>